<name>A0AAC9HVP6_9PSEU</name>
<gene>
    <name evidence="2" type="ORF">TL08_22975</name>
</gene>
<dbReference type="Proteomes" id="UP000095210">
    <property type="component" value="Chromosome"/>
</dbReference>
<dbReference type="EMBL" id="CP014859">
    <property type="protein sequence ID" value="AOS65375.1"/>
    <property type="molecule type" value="Genomic_DNA"/>
</dbReference>
<dbReference type="InterPro" id="IPR042070">
    <property type="entry name" value="PucR_C-HTH_sf"/>
</dbReference>
<evidence type="ECO:0000313" key="3">
    <source>
        <dbReference type="Proteomes" id="UP000095210"/>
    </source>
</evidence>
<evidence type="ECO:0000259" key="1">
    <source>
        <dbReference type="Pfam" id="PF13556"/>
    </source>
</evidence>
<dbReference type="PANTHER" id="PTHR33744">
    <property type="entry name" value="CARBOHYDRATE DIACID REGULATOR"/>
    <property type="match status" value="1"/>
</dbReference>
<dbReference type="PANTHER" id="PTHR33744:SF17">
    <property type="entry name" value="CONSERVED PROTEIN"/>
    <property type="match status" value="1"/>
</dbReference>
<accession>A0AAC9HVP6</accession>
<sequence length="532" mass="56858">MVTVSGVVDRMSSTLLRVRSATGLGSQVVDIAIAEGTSLHLPAPGELVLGVAVTRTEHAADLIKLCAQQQGAGVLLKPPFTREPELRELAERLGTALVEVSPEAGWAQITWLLRTVLDAAMLADSEAADGRGDHGAATGDLFTLADAVAAVVDAPVTIEDAQSRVVAYSARQDRTDQARVDTIMGRRVPHDVLARFRSRGVFRKLSRGQSAIFEPAQPDGTLPRLIVPIRMGGELLGSMWAVVPDPVIPERALAFADAGPVVALRLLRWRATVDAEAARHQERVRLLLHGGEGWQAAAAELGCDSGRYRVVAIAPRFPATTPESEGSWLALKEQVARGIGRSPVVAESSGVLYAVVQAGADGRAALRALPVNTADSDSIAFTVGTPVEPGELPRSREQAAELLGLLRSELLPGVVAVWEEVWPAVSLHRLASTAARADLTDLGPLAVLAAHDTRHGTQHVPTLFAWLRHPGDPRTAGSELGIHPNTLRYRLKRLQAVIDLDLTDPDVRLALLMQLTIRRWARPGIGPLSAQD</sequence>
<organism evidence="2 3">
    <name type="scientific">Actinoalloteichus hymeniacidonis</name>
    <dbReference type="NCBI Taxonomy" id="340345"/>
    <lineage>
        <taxon>Bacteria</taxon>
        <taxon>Bacillati</taxon>
        <taxon>Actinomycetota</taxon>
        <taxon>Actinomycetes</taxon>
        <taxon>Pseudonocardiales</taxon>
        <taxon>Pseudonocardiaceae</taxon>
        <taxon>Actinoalloteichus</taxon>
    </lineage>
</organism>
<feature type="domain" description="PucR C-terminal helix-turn-helix" evidence="1">
    <location>
        <begin position="460"/>
        <end position="516"/>
    </location>
</feature>
<dbReference type="RefSeq" id="WP_069854046.1">
    <property type="nucleotide sequence ID" value="NZ_CP014859.1"/>
</dbReference>
<proteinExistence type="predicted"/>
<evidence type="ECO:0000313" key="2">
    <source>
        <dbReference type="EMBL" id="AOS65375.1"/>
    </source>
</evidence>
<dbReference type="InterPro" id="IPR025736">
    <property type="entry name" value="PucR_C-HTH_dom"/>
</dbReference>
<reference evidence="3" key="1">
    <citation type="submission" date="2016-03" db="EMBL/GenBank/DDBJ databases">
        <title>Complete genome sequence of the type strain Actinoalloteichus hymeniacidonis DSM 45092.</title>
        <authorList>
            <person name="Schaffert L."/>
            <person name="Albersmeier A."/>
            <person name="Winkler A."/>
            <person name="Kalinowski J."/>
            <person name="Zotchev S."/>
            <person name="Ruckert C."/>
        </authorList>
    </citation>
    <scope>NUCLEOTIDE SEQUENCE [LARGE SCALE GENOMIC DNA]</scope>
    <source>
        <strain evidence="3">HPA177(T) (DSM 45092(T))</strain>
    </source>
</reference>
<dbReference type="InterPro" id="IPR051448">
    <property type="entry name" value="CdaR-like_regulators"/>
</dbReference>
<dbReference type="AlphaFoldDB" id="A0AAC9HVP6"/>
<dbReference type="Gene3D" id="1.10.10.2840">
    <property type="entry name" value="PucR C-terminal helix-turn-helix domain"/>
    <property type="match status" value="1"/>
</dbReference>
<protein>
    <submittedName>
        <fullName evidence="2">Sugar diacid utilization regulator</fullName>
    </submittedName>
</protein>
<dbReference type="Pfam" id="PF13556">
    <property type="entry name" value="HTH_30"/>
    <property type="match status" value="1"/>
</dbReference>
<dbReference type="KEGG" id="ahm:TL08_22975"/>
<keyword evidence="3" id="KW-1185">Reference proteome</keyword>